<feature type="compositionally biased region" description="Basic and acidic residues" evidence="2">
    <location>
        <begin position="132"/>
        <end position="148"/>
    </location>
</feature>
<keyword evidence="4" id="KW-1185">Reference proteome</keyword>
<protein>
    <recommendedName>
        <fullName evidence="5">BZIP domain-containing protein</fullName>
    </recommendedName>
</protein>
<dbReference type="Gene3D" id="1.20.5.170">
    <property type="match status" value="1"/>
</dbReference>
<feature type="region of interest" description="Disordered" evidence="2">
    <location>
        <begin position="117"/>
        <end position="171"/>
    </location>
</feature>
<dbReference type="GO" id="GO:0003700">
    <property type="term" value="F:DNA-binding transcription factor activity"/>
    <property type="evidence" value="ECO:0007669"/>
    <property type="project" value="InterPro"/>
</dbReference>
<name>A0A409Y5X1_9AGAR</name>
<comment type="caution">
    <text evidence="3">The sequence shown here is derived from an EMBL/GenBank/DDBJ whole genome shotgun (WGS) entry which is preliminary data.</text>
</comment>
<proteinExistence type="predicted"/>
<dbReference type="InterPro" id="IPR046347">
    <property type="entry name" value="bZIP_sf"/>
</dbReference>
<dbReference type="EMBL" id="NHTK01001383">
    <property type="protein sequence ID" value="PPQ98434.1"/>
    <property type="molecule type" value="Genomic_DNA"/>
</dbReference>
<accession>A0A409Y5X1</accession>
<evidence type="ECO:0000313" key="4">
    <source>
        <dbReference type="Proteomes" id="UP000284842"/>
    </source>
</evidence>
<sequence length="221" mass="24273">MTRGRKKDLTIPPTRSLVQQRDYRARKAHYINSLEERCRKVEEENARLKEELQEARALIANPALLLPETAEASSELMHHLALASASLSKFQQLAFSSKPGEHSQITRLPPISTVLSGYASSSTSLPTPSHSSGRETDTLSTSDHDPPTTRRHLHPYFTAGPNSTSILHSPISHSSESECCGGILDCEELCGPEDRHHHDHGQASASASSRVSGVRSTSHRR</sequence>
<feature type="region of interest" description="Disordered" evidence="2">
    <location>
        <begin position="191"/>
        <end position="221"/>
    </location>
</feature>
<dbReference type="Proteomes" id="UP000284842">
    <property type="component" value="Unassembled WGS sequence"/>
</dbReference>
<evidence type="ECO:0000256" key="1">
    <source>
        <dbReference type="SAM" id="Coils"/>
    </source>
</evidence>
<dbReference type="AlphaFoldDB" id="A0A409Y5X1"/>
<feature type="compositionally biased region" description="Low complexity" evidence="2">
    <location>
        <begin position="203"/>
        <end position="221"/>
    </location>
</feature>
<feature type="coiled-coil region" evidence="1">
    <location>
        <begin position="31"/>
        <end position="61"/>
    </location>
</feature>
<evidence type="ECO:0008006" key="5">
    <source>
        <dbReference type="Google" id="ProtNLM"/>
    </source>
</evidence>
<dbReference type="OrthoDB" id="3365874at2759"/>
<dbReference type="InParanoid" id="A0A409Y5X1"/>
<feature type="compositionally biased region" description="Polar residues" evidence="2">
    <location>
        <begin position="160"/>
        <end position="171"/>
    </location>
</feature>
<keyword evidence="1" id="KW-0175">Coiled coil</keyword>
<organism evidence="3 4">
    <name type="scientific">Panaeolus cyanescens</name>
    <dbReference type="NCBI Taxonomy" id="181874"/>
    <lineage>
        <taxon>Eukaryota</taxon>
        <taxon>Fungi</taxon>
        <taxon>Dikarya</taxon>
        <taxon>Basidiomycota</taxon>
        <taxon>Agaricomycotina</taxon>
        <taxon>Agaricomycetes</taxon>
        <taxon>Agaricomycetidae</taxon>
        <taxon>Agaricales</taxon>
        <taxon>Agaricineae</taxon>
        <taxon>Galeropsidaceae</taxon>
        <taxon>Panaeolus</taxon>
    </lineage>
</organism>
<gene>
    <name evidence="3" type="ORF">CVT24_004113</name>
</gene>
<feature type="compositionally biased region" description="Low complexity" evidence="2">
    <location>
        <begin position="120"/>
        <end position="131"/>
    </location>
</feature>
<evidence type="ECO:0000313" key="3">
    <source>
        <dbReference type="EMBL" id="PPQ98434.1"/>
    </source>
</evidence>
<evidence type="ECO:0000256" key="2">
    <source>
        <dbReference type="SAM" id="MobiDB-lite"/>
    </source>
</evidence>
<reference evidence="3 4" key="1">
    <citation type="journal article" date="2018" name="Evol. Lett.">
        <title>Horizontal gene cluster transfer increased hallucinogenic mushroom diversity.</title>
        <authorList>
            <person name="Reynolds H.T."/>
            <person name="Vijayakumar V."/>
            <person name="Gluck-Thaler E."/>
            <person name="Korotkin H.B."/>
            <person name="Matheny P.B."/>
            <person name="Slot J.C."/>
        </authorList>
    </citation>
    <scope>NUCLEOTIDE SEQUENCE [LARGE SCALE GENOMIC DNA]</scope>
    <source>
        <strain evidence="3 4">2629</strain>
    </source>
</reference>
<dbReference type="SUPFAM" id="SSF57959">
    <property type="entry name" value="Leucine zipper domain"/>
    <property type="match status" value="1"/>
</dbReference>